<dbReference type="InterPro" id="IPR001650">
    <property type="entry name" value="Helicase_C-like"/>
</dbReference>
<keyword evidence="2" id="KW-0547">Nucleotide-binding</keyword>
<dbReference type="GO" id="GO:0010468">
    <property type="term" value="P:regulation of gene expression"/>
    <property type="evidence" value="ECO:0007669"/>
    <property type="project" value="UniProtKB-ARBA"/>
</dbReference>
<dbReference type="InterPro" id="IPR000629">
    <property type="entry name" value="RNA-helicase_DEAD-box_CS"/>
</dbReference>
<evidence type="ECO:0000256" key="2">
    <source>
        <dbReference type="ARBA" id="ARBA00022741"/>
    </source>
</evidence>
<evidence type="ECO:0000256" key="3">
    <source>
        <dbReference type="ARBA" id="ARBA00022801"/>
    </source>
</evidence>
<evidence type="ECO:0000313" key="11">
    <source>
        <dbReference type="EMBL" id="KZC12123.1"/>
    </source>
</evidence>
<dbReference type="InterPro" id="IPR011545">
    <property type="entry name" value="DEAD/DEAH_box_helicase_dom"/>
</dbReference>
<dbReference type="InterPro" id="IPR014001">
    <property type="entry name" value="Helicase_ATP-bd"/>
</dbReference>
<evidence type="ECO:0000313" key="12">
    <source>
        <dbReference type="Proteomes" id="UP000076502"/>
    </source>
</evidence>
<evidence type="ECO:0000256" key="7">
    <source>
        <dbReference type="SAM" id="MobiDB-lite"/>
    </source>
</evidence>
<keyword evidence="5" id="KW-0067">ATP-binding</keyword>
<dbReference type="OrthoDB" id="434041at2759"/>
<dbReference type="CDD" id="cd17943">
    <property type="entry name" value="DEADc_DDX20"/>
    <property type="match status" value="1"/>
</dbReference>
<evidence type="ECO:0000259" key="8">
    <source>
        <dbReference type="PROSITE" id="PS51192"/>
    </source>
</evidence>
<feature type="compositionally biased region" description="Low complexity" evidence="7">
    <location>
        <begin position="905"/>
        <end position="920"/>
    </location>
</feature>
<dbReference type="Pfam" id="PF00271">
    <property type="entry name" value="Helicase_C"/>
    <property type="match status" value="1"/>
</dbReference>
<gene>
    <name evidence="11" type="ORF">WN55_03204</name>
</gene>
<keyword evidence="12" id="KW-1185">Reference proteome</keyword>
<protein>
    <recommendedName>
        <fullName evidence="1">RNA helicase</fullName>
        <ecNumber evidence="1">3.6.4.13</ecNumber>
    </recommendedName>
</protein>
<evidence type="ECO:0000259" key="10">
    <source>
        <dbReference type="PROSITE" id="PS51195"/>
    </source>
</evidence>
<evidence type="ECO:0000259" key="9">
    <source>
        <dbReference type="PROSITE" id="PS51194"/>
    </source>
</evidence>
<keyword evidence="4 11" id="KW-0347">Helicase</keyword>
<evidence type="ECO:0000256" key="4">
    <source>
        <dbReference type="ARBA" id="ARBA00022806"/>
    </source>
</evidence>
<organism evidence="11 12">
    <name type="scientific">Dufourea novaeangliae</name>
    <name type="common">Sweat bee</name>
    <dbReference type="NCBI Taxonomy" id="178035"/>
    <lineage>
        <taxon>Eukaryota</taxon>
        <taxon>Metazoa</taxon>
        <taxon>Ecdysozoa</taxon>
        <taxon>Arthropoda</taxon>
        <taxon>Hexapoda</taxon>
        <taxon>Insecta</taxon>
        <taxon>Pterygota</taxon>
        <taxon>Neoptera</taxon>
        <taxon>Endopterygota</taxon>
        <taxon>Hymenoptera</taxon>
        <taxon>Apocrita</taxon>
        <taxon>Aculeata</taxon>
        <taxon>Apoidea</taxon>
        <taxon>Anthophila</taxon>
        <taxon>Halictidae</taxon>
        <taxon>Rophitinae</taxon>
        <taxon>Dufourea</taxon>
    </lineage>
</organism>
<evidence type="ECO:0000256" key="6">
    <source>
        <dbReference type="PROSITE-ProRule" id="PRU00552"/>
    </source>
</evidence>
<dbReference type="AlphaFoldDB" id="A0A154PJX6"/>
<dbReference type="Gene3D" id="3.40.50.300">
    <property type="entry name" value="P-loop containing nucleotide triphosphate hydrolases"/>
    <property type="match status" value="2"/>
</dbReference>
<dbReference type="Proteomes" id="UP000076502">
    <property type="component" value="Unassembled WGS sequence"/>
</dbReference>
<dbReference type="PANTHER" id="PTHR47958">
    <property type="entry name" value="ATP-DEPENDENT RNA HELICASE DBP3"/>
    <property type="match status" value="1"/>
</dbReference>
<name>A0A154PJX6_DUFNO</name>
<feature type="domain" description="Helicase ATP-binding" evidence="8">
    <location>
        <begin position="55"/>
        <end position="225"/>
    </location>
</feature>
<dbReference type="PROSITE" id="PS51195">
    <property type="entry name" value="Q_MOTIF"/>
    <property type="match status" value="1"/>
</dbReference>
<dbReference type="SUPFAM" id="SSF52540">
    <property type="entry name" value="P-loop containing nucleoside triphosphate hydrolases"/>
    <property type="match status" value="1"/>
</dbReference>
<dbReference type="CDD" id="cd18787">
    <property type="entry name" value="SF2_C_DEAD"/>
    <property type="match status" value="1"/>
</dbReference>
<reference evidence="11 12" key="1">
    <citation type="submission" date="2015-07" db="EMBL/GenBank/DDBJ databases">
        <title>The genome of Dufourea novaeangliae.</title>
        <authorList>
            <person name="Pan H."/>
            <person name="Kapheim K."/>
        </authorList>
    </citation>
    <scope>NUCLEOTIDE SEQUENCE [LARGE SCALE GENOMIC DNA]</scope>
    <source>
        <strain evidence="11">0120121106</strain>
        <tissue evidence="11">Whole body</tissue>
    </source>
</reference>
<dbReference type="GO" id="GO:0003676">
    <property type="term" value="F:nucleic acid binding"/>
    <property type="evidence" value="ECO:0007669"/>
    <property type="project" value="InterPro"/>
</dbReference>
<feature type="region of interest" description="Disordered" evidence="7">
    <location>
        <begin position="905"/>
        <end position="929"/>
    </location>
</feature>
<evidence type="ECO:0000256" key="1">
    <source>
        <dbReference type="ARBA" id="ARBA00012552"/>
    </source>
</evidence>
<keyword evidence="3" id="KW-0378">Hydrolase</keyword>
<dbReference type="InterPro" id="IPR027417">
    <property type="entry name" value="P-loop_NTPase"/>
</dbReference>
<dbReference type="GO" id="GO:0016787">
    <property type="term" value="F:hydrolase activity"/>
    <property type="evidence" value="ECO:0007669"/>
    <property type="project" value="UniProtKB-KW"/>
</dbReference>
<dbReference type="EC" id="3.6.4.13" evidence="1"/>
<dbReference type="EMBL" id="KQ434938">
    <property type="protein sequence ID" value="KZC12123.1"/>
    <property type="molecule type" value="Genomic_DNA"/>
</dbReference>
<dbReference type="STRING" id="178035.A0A154PJX6"/>
<dbReference type="PROSITE" id="PS51194">
    <property type="entry name" value="HELICASE_CTER"/>
    <property type="match status" value="1"/>
</dbReference>
<sequence length="1090" mass="123641">MSHISAHDIHKKPRTKDIKIQEDVTFFQMGLSQKILDGLSVCGFRKPSPIQLKAIPLGRCGFDLIMRAKSGTGKTLVFCVIALEMIDIQISFVQVLILAPTREIAVQISEVCSSIGCEVKGLKVEVFIGGMAIDGDKKKVNGCNVAVGAPGRIRHLIDKGLLKVENIRLFVLDEADKLMESSFQKDINYIFSKLPLNKQVIASSATYPGDLETFLSTYMCSPILTSPDNDGPILIGLQQFVAVVPSHPNAMKQVQIKVDELTKIFSKIPFKQSLVFSNYQSRAQSVCNKINAMGFTATYIAGNQDMKKRLEAINKLKTSKCRIMLTTDLTARGIDADNVNLVVNLDLPTEAATYLHRIGRAGRYGSYGISITIIAENELDTLKQLLASVGGLYFYVLKLPANYPDDIWTTSSTKFEKIYAKSNINENPLETDTTIESVSDSTITVDEIKLKNNKNLDNNEVFDSANEVNTNDIQSSNIEEVKSSRIKNVDNFHKGFKLDFISNDLSKWQKANENMEFEVDLTDIQEDDLSSVNFENIIEHLKYNLPNNKSEEDSVCHNFENTISNSENTTSENVEPVEPETLITLTQAVQHMENNSSFHTSTVITPANEINNCIDTLIKELMLKQAIVWKQKLDLEISLLDTAMKTMKGSVQAMIYSEHVLMLKIFYNIQKQATLCTYPEIRNESEVNDTYLYSTSLDGNFLQVYREIEDFKSLHRKSGKKFDAYFPYPLTEDAYMPNLMITKSDIASYRNALRYLRSSPCVRGKLLQVIDFVAFIKENKKSNLLKKLQNHIETSFDELLIIIQNEVGNNELDENKHVECEVDSSKYDDNSVQVKNITGPRSYTLHDHLDDVQSTRSTTEKESITADEVNLKKITDKHSFCSNSNTSVSTDSINDSIDIQNSYENSNLQNSSSSISWNESDNLKEPSNNEKVYTKSKFRIQQVHSPQESFVNNKYQSCNSFSGSQECKKYISSKSTTEKLLERHCTDKIITDTADLFNTNWRQYEQRIQPECTNVFETLQKENDSYFLNYFSNSNFAKDKTNSYFSPNKNITKNKTDIEQFLTSLRVETDRLHFELYKSQMLHGWTGNDD</sequence>
<dbReference type="InterPro" id="IPR014014">
    <property type="entry name" value="RNA_helicase_DEAD_Q_motif"/>
</dbReference>
<feature type="domain" description="Helicase C-terminal" evidence="9">
    <location>
        <begin position="260"/>
        <end position="405"/>
    </location>
</feature>
<dbReference type="SMART" id="SM00487">
    <property type="entry name" value="DEXDc"/>
    <property type="match status" value="1"/>
</dbReference>
<dbReference type="GO" id="GO:0003724">
    <property type="term" value="F:RNA helicase activity"/>
    <property type="evidence" value="ECO:0007669"/>
    <property type="project" value="UniProtKB-EC"/>
</dbReference>
<proteinExistence type="predicted"/>
<evidence type="ECO:0000256" key="5">
    <source>
        <dbReference type="ARBA" id="ARBA00022840"/>
    </source>
</evidence>
<dbReference type="PROSITE" id="PS00039">
    <property type="entry name" value="DEAD_ATP_HELICASE"/>
    <property type="match status" value="1"/>
</dbReference>
<dbReference type="GO" id="GO:0005524">
    <property type="term" value="F:ATP binding"/>
    <property type="evidence" value="ECO:0007669"/>
    <property type="project" value="UniProtKB-KW"/>
</dbReference>
<feature type="domain" description="DEAD-box RNA helicase Q" evidence="10">
    <location>
        <begin position="24"/>
        <end position="52"/>
    </location>
</feature>
<dbReference type="SMART" id="SM00490">
    <property type="entry name" value="HELICc"/>
    <property type="match status" value="1"/>
</dbReference>
<dbReference type="PROSITE" id="PS51192">
    <property type="entry name" value="HELICASE_ATP_BIND_1"/>
    <property type="match status" value="1"/>
</dbReference>
<dbReference type="Pfam" id="PF00270">
    <property type="entry name" value="DEAD"/>
    <property type="match status" value="1"/>
</dbReference>
<feature type="short sequence motif" description="Q motif" evidence="6">
    <location>
        <begin position="24"/>
        <end position="52"/>
    </location>
</feature>
<accession>A0A154PJX6</accession>